<reference evidence="2 3" key="1">
    <citation type="submission" date="2024-11" db="EMBL/GenBank/DDBJ databases">
        <title>Adaptive evolution of stress response genes in parasites aligns with host niche diversity.</title>
        <authorList>
            <person name="Hahn C."/>
            <person name="Resl P."/>
        </authorList>
    </citation>
    <scope>NUCLEOTIDE SEQUENCE [LARGE SCALE GENOMIC DNA]</scope>
    <source>
        <strain evidence="2">EGGRZ-B1_66</strain>
        <tissue evidence="2">Body</tissue>
    </source>
</reference>
<feature type="compositionally biased region" description="Acidic residues" evidence="1">
    <location>
        <begin position="13"/>
        <end position="25"/>
    </location>
</feature>
<dbReference type="Proteomes" id="UP001626550">
    <property type="component" value="Unassembled WGS sequence"/>
</dbReference>
<evidence type="ECO:0000313" key="3">
    <source>
        <dbReference type="Proteomes" id="UP001626550"/>
    </source>
</evidence>
<name>A0ABD2PML3_9PLAT</name>
<sequence length="105" mass="11560">MRQQPGQASAEASYDDTTELEESDNGELSKTFRILVQRSDNIAQFFCLATIAKSATSLEDPNTTPEVVSSNKIKFTVHCEFQARFPAPLHGLKCDHALGPVNSLF</sequence>
<comment type="caution">
    <text evidence="2">The sequence shown here is derived from an EMBL/GenBank/DDBJ whole genome shotgun (WGS) entry which is preliminary data.</text>
</comment>
<evidence type="ECO:0000256" key="1">
    <source>
        <dbReference type="SAM" id="MobiDB-lite"/>
    </source>
</evidence>
<gene>
    <name evidence="2" type="ORF">Ciccas_012718</name>
</gene>
<proteinExistence type="predicted"/>
<accession>A0ABD2PML3</accession>
<dbReference type="EMBL" id="JBJKFK010004746">
    <property type="protein sequence ID" value="KAL3308744.1"/>
    <property type="molecule type" value="Genomic_DNA"/>
</dbReference>
<evidence type="ECO:0000313" key="2">
    <source>
        <dbReference type="EMBL" id="KAL3308744.1"/>
    </source>
</evidence>
<organism evidence="2 3">
    <name type="scientific">Cichlidogyrus casuarinus</name>
    <dbReference type="NCBI Taxonomy" id="1844966"/>
    <lineage>
        <taxon>Eukaryota</taxon>
        <taxon>Metazoa</taxon>
        <taxon>Spiralia</taxon>
        <taxon>Lophotrochozoa</taxon>
        <taxon>Platyhelminthes</taxon>
        <taxon>Monogenea</taxon>
        <taxon>Monopisthocotylea</taxon>
        <taxon>Dactylogyridea</taxon>
        <taxon>Ancyrocephalidae</taxon>
        <taxon>Cichlidogyrus</taxon>
    </lineage>
</organism>
<protein>
    <submittedName>
        <fullName evidence="2">Uncharacterized protein</fullName>
    </submittedName>
</protein>
<feature type="region of interest" description="Disordered" evidence="1">
    <location>
        <begin position="1"/>
        <end position="26"/>
    </location>
</feature>
<keyword evidence="3" id="KW-1185">Reference proteome</keyword>
<dbReference type="AlphaFoldDB" id="A0ABD2PML3"/>